<dbReference type="SUPFAM" id="SSF56973">
    <property type="entry name" value="Aerolisin/ETX pore-forming domain"/>
    <property type="match status" value="1"/>
</dbReference>
<accession>A0A0A5FXV2</accession>
<keyword evidence="3" id="KW-1185">Reference proteome</keyword>
<protein>
    <submittedName>
        <fullName evidence="2">Uncharacterized protein</fullName>
    </submittedName>
</protein>
<evidence type="ECO:0000313" key="3">
    <source>
        <dbReference type="Proteomes" id="UP000030401"/>
    </source>
</evidence>
<dbReference type="RefSeq" id="WP_156965284.1">
    <property type="nucleotide sequence ID" value="NZ_AVPG01000034.1"/>
</dbReference>
<proteinExistence type="predicted"/>
<keyword evidence="1" id="KW-0732">Signal</keyword>
<organism evidence="2 3">
    <name type="scientific">Pontibacillus litoralis JSM 072002</name>
    <dbReference type="NCBI Taxonomy" id="1385512"/>
    <lineage>
        <taxon>Bacteria</taxon>
        <taxon>Bacillati</taxon>
        <taxon>Bacillota</taxon>
        <taxon>Bacilli</taxon>
        <taxon>Bacillales</taxon>
        <taxon>Bacillaceae</taxon>
        <taxon>Pontibacillus</taxon>
    </lineage>
</organism>
<dbReference type="OrthoDB" id="2967536at2"/>
<dbReference type="Proteomes" id="UP000030401">
    <property type="component" value="Unassembled WGS sequence"/>
</dbReference>
<comment type="caution">
    <text evidence="2">The sequence shown here is derived from an EMBL/GenBank/DDBJ whole genome shotgun (WGS) entry which is preliminary data.</text>
</comment>
<name>A0A0A5FXV2_9BACI</name>
<feature type="chain" id="PRO_5039212659" evidence="1">
    <location>
        <begin position="25"/>
        <end position="170"/>
    </location>
</feature>
<evidence type="ECO:0000256" key="1">
    <source>
        <dbReference type="SAM" id="SignalP"/>
    </source>
</evidence>
<feature type="signal peptide" evidence="1">
    <location>
        <begin position="1"/>
        <end position="24"/>
    </location>
</feature>
<dbReference type="eggNOG" id="ENOG5032XSZ">
    <property type="taxonomic scope" value="Bacteria"/>
</dbReference>
<dbReference type="EMBL" id="AVPG01000034">
    <property type="protein sequence ID" value="KGX84619.1"/>
    <property type="molecule type" value="Genomic_DNA"/>
</dbReference>
<dbReference type="STRING" id="1385512.N784_12210"/>
<evidence type="ECO:0000313" key="2">
    <source>
        <dbReference type="EMBL" id="KGX84619.1"/>
    </source>
</evidence>
<gene>
    <name evidence="2" type="ORF">N784_12210</name>
</gene>
<reference evidence="2 3" key="1">
    <citation type="submission" date="2013-08" db="EMBL/GenBank/DDBJ databases">
        <authorList>
            <person name="Huang J."/>
            <person name="Wang G."/>
        </authorList>
    </citation>
    <scope>NUCLEOTIDE SEQUENCE [LARGE SCALE GENOMIC DNA]</scope>
    <source>
        <strain evidence="2 3">JSM 072002</strain>
    </source>
</reference>
<sequence length="170" mass="19240">MIKNQVKRLSLVVFTTLVMVFSNAMFVAADDLTPRYDPYRGWEYHMSTMNRGLDIDWSHTHRNPGSTTDTVTHSVTRTQSSHASVSSSASFNTMVAEVGVGTEVGLGQSRSITTSITYTIPPYTTYKLRHGSREVKTSGYEVYYDRGIEVKRNWVSGEWTYSGYSDKIKR</sequence>
<dbReference type="AlphaFoldDB" id="A0A0A5FXV2"/>